<dbReference type="EMBL" id="UINC01042073">
    <property type="protein sequence ID" value="SVB44216.1"/>
    <property type="molecule type" value="Genomic_DNA"/>
</dbReference>
<gene>
    <name evidence="3" type="ORF">METZ01_LOCUS197070</name>
</gene>
<keyword evidence="1" id="KW-0472">Membrane</keyword>
<evidence type="ECO:0000313" key="3">
    <source>
        <dbReference type="EMBL" id="SVB44216.1"/>
    </source>
</evidence>
<evidence type="ECO:0000259" key="2">
    <source>
        <dbReference type="Pfam" id="PF13400"/>
    </source>
</evidence>
<reference evidence="3" key="1">
    <citation type="submission" date="2018-05" db="EMBL/GenBank/DDBJ databases">
        <authorList>
            <person name="Lanie J.A."/>
            <person name="Ng W.-L."/>
            <person name="Kazmierczak K.M."/>
            <person name="Andrzejewski T.M."/>
            <person name="Davidsen T.M."/>
            <person name="Wayne K.J."/>
            <person name="Tettelin H."/>
            <person name="Glass J.I."/>
            <person name="Rusch D."/>
            <person name="Podicherti R."/>
            <person name="Tsui H.-C.T."/>
            <person name="Winkler M.E."/>
        </authorList>
    </citation>
    <scope>NUCLEOTIDE SEQUENCE</scope>
</reference>
<feature type="non-terminal residue" evidence="3">
    <location>
        <position position="50"/>
    </location>
</feature>
<keyword evidence="1" id="KW-0812">Transmembrane</keyword>
<sequence>MTLNRFASNRQGVIGIIFALALIPLLVAGGAAVDLSRAYLVKQRLGAALD</sequence>
<proteinExistence type="predicted"/>
<dbReference type="InterPro" id="IPR028087">
    <property type="entry name" value="Tad_N"/>
</dbReference>
<dbReference type="Pfam" id="PF13400">
    <property type="entry name" value="Tad"/>
    <property type="match status" value="1"/>
</dbReference>
<dbReference type="AlphaFoldDB" id="A0A382E0D2"/>
<feature type="transmembrane region" description="Helical" evidence="1">
    <location>
        <begin position="12"/>
        <end position="35"/>
    </location>
</feature>
<feature type="domain" description="Putative Flp pilus-assembly TadG-like N-terminal" evidence="2">
    <location>
        <begin position="12"/>
        <end position="50"/>
    </location>
</feature>
<accession>A0A382E0D2</accession>
<name>A0A382E0D2_9ZZZZ</name>
<protein>
    <recommendedName>
        <fullName evidence="2">Putative Flp pilus-assembly TadG-like N-terminal domain-containing protein</fullName>
    </recommendedName>
</protein>
<organism evidence="3">
    <name type="scientific">marine metagenome</name>
    <dbReference type="NCBI Taxonomy" id="408172"/>
    <lineage>
        <taxon>unclassified sequences</taxon>
        <taxon>metagenomes</taxon>
        <taxon>ecological metagenomes</taxon>
    </lineage>
</organism>
<keyword evidence="1" id="KW-1133">Transmembrane helix</keyword>
<evidence type="ECO:0000256" key="1">
    <source>
        <dbReference type="SAM" id="Phobius"/>
    </source>
</evidence>